<gene>
    <name evidence="1" type="ORF">JZ00_06225</name>
</gene>
<organism evidence="1 2">
    <name type="scientific">Pseudomonas frederiksbergensis</name>
    <dbReference type="NCBI Taxonomy" id="104087"/>
    <lineage>
        <taxon>Bacteria</taxon>
        <taxon>Pseudomonadati</taxon>
        <taxon>Pseudomonadota</taxon>
        <taxon>Gammaproteobacteria</taxon>
        <taxon>Pseudomonadales</taxon>
        <taxon>Pseudomonadaceae</taxon>
        <taxon>Pseudomonas</taxon>
    </lineage>
</organism>
<dbReference type="GO" id="GO:0000166">
    <property type="term" value="F:nucleotide binding"/>
    <property type="evidence" value="ECO:0007669"/>
    <property type="project" value="InterPro"/>
</dbReference>
<evidence type="ECO:0000313" key="2">
    <source>
        <dbReference type="Proteomes" id="UP000030949"/>
    </source>
</evidence>
<dbReference type="InterPro" id="IPR018163">
    <property type="entry name" value="Thr/Ala-tRNA-synth_IIc_edit"/>
</dbReference>
<dbReference type="AlphaFoldDB" id="A0A0B1Z7S6"/>
<proteinExistence type="predicted"/>
<protein>
    <submittedName>
        <fullName evidence="1">Uncharacterized protein</fullName>
    </submittedName>
</protein>
<name>A0A0B1Z7S6_9PSED</name>
<evidence type="ECO:0000313" key="1">
    <source>
        <dbReference type="EMBL" id="KHK65472.1"/>
    </source>
</evidence>
<accession>A0A0B1Z7S6</accession>
<dbReference type="Proteomes" id="UP000030949">
    <property type="component" value="Unassembled WGS sequence"/>
</dbReference>
<dbReference type="EMBL" id="JQGJ01000003">
    <property type="protein sequence ID" value="KHK65472.1"/>
    <property type="molecule type" value="Genomic_DNA"/>
</dbReference>
<sequence>MKALKPSRHVRRHKHLLETLQKDRLGARHLLFAIPKQIDIQARMQELASAGPPVSRRELSRDAAIIHFEAQGEHYKAELIPGS</sequence>
<comment type="caution">
    <text evidence="1">The sequence shown here is derived from an EMBL/GenBank/DDBJ whole genome shotgun (WGS) entry which is preliminary data.</text>
</comment>
<dbReference type="SUPFAM" id="SSF55186">
    <property type="entry name" value="ThrRS/AlaRS common domain"/>
    <property type="match status" value="1"/>
</dbReference>
<reference evidence="2" key="1">
    <citation type="submission" date="2015-03" db="EMBL/GenBank/DDBJ databases">
        <title>Pseudomonas frederiksbergensis hydrocarbon degrader.</title>
        <authorList>
            <person name="Brown L.M."/>
            <person name="Ruiz O.N."/>
            <person name="Mueller S."/>
            <person name="Gunasekera T.S."/>
        </authorList>
    </citation>
    <scope>NUCLEOTIDE SEQUENCE [LARGE SCALE GENOMIC DNA]</scope>
    <source>
        <strain evidence="2">SI8</strain>
    </source>
</reference>